<name>A0A419V3E3_9BACL</name>
<protein>
    <submittedName>
        <fullName evidence="1">Uncharacterized protein YqgQ</fullName>
    </submittedName>
</protein>
<dbReference type="RefSeq" id="WP_120193383.1">
    <property type="nucleotide sequence ID" value="NZ_RAPK01000009.1"/>
</dbReference>
<dbReference type="EMBL" id="RAPK01000009">
    <property type="protein sequence ID" value="RKD72994.1"/>
    <property type="molecule type" value="Genomic_DNA"/>
</dbReference>
<dbReference type="Proteomes" id="UP000285120">
    <property type="component" value="Unassembled WGS sequence"/>
</dbReference>
<dbReference type="Pfam" id="PF06014">
    <property type="entry name" value="YqgQ-like"/>
    <property type="match status" value="1"/>
</dbReference>
<sequence length="75" mass="9045">MFNENMKTIADVRKWLVHRGTVIYTRDRMIDLEMMDQEFTEFYQQGMIDKLLYLQAKRIISGEKQIEQQKRGTKG</sequence>
<dbReference type="OrthoDB" id="2361671at2"/>
<accession>A0A419V3E3</accession>
<proteinExistence type="predicted"/>
<keyword evidence="2" id="KW-1185">Reference proteome</keyword>
<reference evidence="1 2" key="1">
    <citation type="submission" date="2018-09" db="EMBL/GenBank/DDBJ databases">
        <title>Genomic Encyclopedia of Archaeal and Bacterial Type Strains, Phase II (KMG-II): from individual species to whole genera.</title>
        <authorList>
            <person name="Goeker M."/>
        </authorList>
    </citation>
    <scope>NUCLEOTIDE SEQUENCE [LARGE SCALE GENOMIC DNA]</scope>
    <source>
        <strain evidence="1 2">DSM 17008</strain>
    </source>
</reference>
<organism evidence="1 2">
    <name type="scientific">Sinobaca qinghaiensis</name>
    <dbReference type="NCBI Taxonomy" id="342944"/>
    <lineage>
        <taxon>Bacteria</taxon>
        <taxon>Bacillati</taxon>
        <taxon>Bacillota</taxon>
        <taxon>Bacilli</taxon>
        <taxon>Bacillales</taxon>
        <taxon>Sporolactobacillaceae</taxon>
        <taxon>Sinobaca</taxon>
    </lineage>
</organism>
<comment type="caution">
    <text evidence="1">The sequence shown here is derived from an EMBL/GenBank/DDBJ whole genome shotgun (WGS) entry which is preliminary data.</text>
</comment>
<gene>
    <name evidence="1" type="ORF">ATL39_2192</name>
</gene>
<evidence type="ECO:0000313" key="2">
    <source>
        <dbReference type="Proteomes" id="UP000285120"/>
    </source>
</evidence>
<dbReference type="AlphaFoldDB" id="A0A419V3E3"/>
<dbReference type="InterPro" id="IPR023164">
    <property type="entry name" value="YqgQ-like_sf"/>
</dbReference>
<dbReference type="SUPFAM" id="SSF158379">
    <property type="entry name" value="YqgQ-like"/>
    <property type="match status" value="1"/>
</dbReference>
<dbReference type="InterPro" id="IPR009256">
    <property type="entry name" value="YqgQ-like"/>
</dbReference>
<evidence type="ECO:0000313" key="1">
    <source>
        <dbReference type="EMBL" id="RKD72994.1"/>
    </source>
</evidence>
<dbReference type="Gene3D" id="1.10.287.760">
    <property type="entry name" value="YqgQ-like"/>
    <property type="match status" value="1"/>
</dbReference>